<evidence type="ECO:0000256" key="2">
    <source>
        <dbReference type="SAM" id="SignalP"/>
    </source>
</evidence>
<feature type="region of interest" description="Disordered" evidence="1">
    <location>
        <begin position="27"/>
        <end position="54"/>
    </location>
</feature>
<evidence type="ECO:0000313" key="3">
    <source>
        <dbReference type="EMBL" id="JAP61929.1"/>
    </source>
</evidence>
<reference evidence="3" key="1">
    <citation type="submission" date="2016-01" db="EMBL/GenBank/DDBJ databases">
        <title>Reference transcriptome for the parasite Schistocephalus solidus: insights into the molecular evolution of parasitism.</title>
        <authorList>
            <person name="Hebert F.O."/>
            <person name="Grambauer S."/>
            <person name="Barber I."/>
            <person name="Landry C.R."/>
            <person name="Aubin-Horth N."/>
        </authorList>
    </citation>
    <scope>NUCLEOTIDE SEQUENCE</scope>
</reference>
<feature type="signal peptide" evidence="2">
    <location>
        <begin position="1"/>
        <end position="21"/>
    </location>
</feature>
<accession>A0A0V0J8H4</accession>
<protein>
    <submittedName>
        <fullName evidence="3">Uncharacterized protein</fullName>
    </submittedName>
</protein>
<dbReference type="AlphaFoldDB" id="A0A0V0J8H4"/>
<sequence>MHISATHPLLTLLMPISLHIHLPSPPVPDHSTHLHHSTDTAATTPDSTTANTTPATTADFRLTEAGIAHTLHSHRPQPSSSSVIIHSRRLQTDQSSTNVHTGLPLDPHRLEINHFTRIPHHSAAPRTQGNQSLSLHSSHHLSSQCINAKNHHIHYSIESTPPSMIIMHQQQDNETERRRQHDIKSSTLAHLSQLRHPATNPTFVITSILMCQSFVPTDT</sequence>
<proteinExistence type="predicted"/>
<dbReference type="EMBL" id="GEEE01001296">
    <property type="protein sequence ID" value="JAP61929.1"/>
    <property type="molecule type" value="Transcribed_RNA"/>
</dbReference>
<feature type="chain" id="PRO_5007437577" evidence="2">
    <location>
        <begin position="22"/>
        <end position="219"/>
    </location>
</feature>
<dbReference type="EMBL" id="GEEE01005315">
    <property type="protein sequence ID" value="JAP57910.1"/>
    <property type="molecule type" value="Transcribed_RNA"/>
</dbReference>
<feature type="compositionally biased region" description="Low complexity" evidence="1">
    <location>
        <begin position="39"/>
        <end position="54"/>
    </location>
</feature>
<evidence type="ECO:0000256" key="1">
    <source>
        <dbReference type="SAM" id="MobiDB-lite"/>
    </source>
</evidence>
<organism evidence="3">
    <name type="scientific">Schistocephalus solidus</name>
    <name type="common">Tapeworm</name>
    <dbReference type="NCBI Taxonomy" id="70667"/>
    <lineage>
        <taxon>Eukaryota</taxon>
        <taxon>Metazoa</taxon>
        <taxon>Spiralia</taxon>
        <taxon>Lophotrochozoa</taxon>
        <taxon>Platyhelminthes</taxon>
        <taxon>Cestoda</taxon>
        <taxon>Eucestoda</taxon>
        <taxon>Diphyllobothriidea</taxon>
        <taxon>Diphyllobothriidae</taxon>
        <taxon>Schistocephalus</taxon>
    </lineage>
</organism>
<keyword evidence="2" id="KW-0732">Signal</keyword>
<gene>
    <name evidence="3" type="ORF">TR126950</name>
</gene>
<name>A0A0V0J8H4_SCHSO</name>